<reference evidence="3" key="1">
    <citation type="journal article" date="2022" name="Int. J. Mol. Sci.">
        <title>Draft Genome of Tanacetum Coccineum: Genomic Comparison of Closely Related Tanacetum-Family Plants.</title>
        <authorList>
            <person name="Yamashiro T."/>
            <person name="Shiraishi A."/>
            <person name="Nakayama K."/>
            <person name="Satake H."/>
        </authorList>
    </citation>
    <scope>NUCLEOTIDE SEQUENCE</scope>
</reference>
<gene>
    <name evidence="3" type="ORF">Tco_0954061</name>
</gene>
<evidence type="ECO:0000313" key="4">
    <source>
        <dbReference type="Proteomes" id="UP001151760"/>
    </source>
</evidence>
<keyword evidence="2" id="KW-0378">Hydrolase</keyword>
<comment type="caution">
    <text evidence="3">The sequence shown here is derived from an EMBL/GenBank/DDBJ whole genome shotgun (WGS) entry which is preliminary data.</text>
</comment>
<evidence type="ECO:0000313" key="3">
    <source>
        <dbReference type="EMBL" id="GJT45346.1"/>
    </source>
</evidence>
<evidence type="ECO:0000256" key="1">
    <source>
        <dbReference type="ARBA" id="ARBA00022722"/>
    </source>
</evidence>
<dbReference type="PANTHER" id="PTHR13620">
    <property type="entry name" value="3-5 EXONUCLEASE"/>
    <property type="match status" value="1"/>
</dbReference>
<evidence type="ECO:0000256" key="2">
    <source>
        <dbReference type="ARBA" id="ARBA00022801"/>
    </source>
</evidence>
<sequence>MSSSSSIRCTSSYLTFKYHVKFDNKTIETIVTNQCDVADAWVKEILVAHADNRNVVVGFNVKWYKCSTLQLCVETKCIILQLDWIKEISKSFKNFLRNPNITFVGAHEDFTKLVCDYDLDCAKFVDIRTVVIKKWPRALPRRFQRYDFGYLATQLAGLKLDKPLDKFVTGWRNQILDITLAEYACIVAYASYKIGVLCAET</sequence>
<dbReference type="InterPro" id="IPR036397">
    <property type="entry name" value="RNaseH_sf"/>
</dbReference>
<dbReference type="EMBL" id="BQNB010015893">
    <property type="protein sequence ID" value="GJT45346.1"/>
    <property type="molecule type" value="Genomic_DNA"/>
</dbReference>
<dbReference type="PANTHER" id="PTHR13620:SF121">
    <property type="entry name" value="EMB|CAB82946.1-RELATED"/>
    <property type="match status" value="1"/>
</dbReference>
<keyword evidence="4" id="KW-1185">Reference proteome</keyword>
<reference evidence="3" key="2">
    <citation type="submission" date="2022-01" db="EMBL/GenBank/DDBJ databases">
        <authorList>
            <person name="Yamashiro T."/>
            <person name="Shiraishi A."/>
            <person name="Satake H."/>
            <person name="Nakayama K."/>
        </authorList>
    </citation>
    <scope>NUCLEOTIDE SEQUENCE</scope>
</reference>
<dbReference type="InterPro" id="IPR012337">
    <property type="entry name" value="RNaseH-like_sf"/>
</dbReference>
<protein>
    <submittedName>
        <fullName evidence="3">Werner syndrome-like exonuclease</fullName>
    </submittedName>
</protein>
<accession>A0ABQ5E3N7</accession>
<keyword evidence="1" id="KW-0540">Nuclease</keyword>
<dbReference type="InterPro" id="IPR051132">
    <property type="entry name" value="3-5_Exonuclease_domain"/>
</dbReference>
<proteinExistence type="predicted"/>
<dbReference type="Gene3D" id="3.30.420.10">
    <property type="entry name" value="Ribonuclease H-like superfamily/Ribonuclease H"/>
    <property type="match status" value="1"/>
</dbReference>
<name>A0ABQ5E3N7_9ASTR</name>
<dbReference type="Proteomes" id="UP001151760">
    <property type="component" value="Unassembled WGS sequence"/>
</dbReference>
<dbReference type="SUPFAM" id="SSF53098">
    <property type="entry name" value="Ribonuclease H-like"/>
    <property type="match status" value="1"/>
</dbReference>
<organism evidence="3 4">
    <name type="scientific">Tanacetum coccineum</name>
    <dbReference type="NCBI Taxonomy" id="301880"/>
    <lineage>
        <taxon>Eukaryota</taxon>
        <taxon>Viridiplantae</taxon>
        <taxon>Streptophyta</taxon>
        <taxon>Embryophyta</taxon>
        <taxon>Tracheophyta</taxon>
        <taxon>Spermatophyta</taxon>
        <taxon>Magnoliopsida</taxon>
        <taxon>eudicotyledons</taxon>
        <taxon>Gunneridae</taxon>
        <taxon>Pentapetalae</taxon>
        <taxon>asterids</taxon>
        <taxon>campanulids</taxon>
        <taxon>Asterales</taxon>
        <taxon>Asteraceae</taxon>
        <taxon>Asteroideae</taxon>
        <taxon>Anthemideae</taxon>
        <taxon>Anthemidinae</taxon>
        <taxon>Tanacetum</taxon>
    </lineage>
</organism>